<dbReference type="EMBL" id="HG711197">
    <property type="protein sequence ID" value="CDJ48544.1"/>
    <property type="molecule type" value="Genomic_DNA"/>
</dbReference>
<reference evidence="4" key="2">
    <citation type="submission" date="2013-10" db="EMBL/GenBank/DDBJ databases">
        <authorList>
            <person name="Aslett M."/>
        </authorList>
    </citation>
    <scope>NUCLEOTIDE SEQUENCE [LARGE SCALE GENOMIC DNA]</scope>
    <source>
        <strain evidence="4">Houghton</strain>
    </source>
</reference>
<dbReference type="InterPro" id="IPR004043">
    <property type="entry name" value="LCCL"/>
</dbReference>
<dbReference type="PROSITE" id="PS50287">
    <property type="entry name" value="SRCR_2"/>
    <property type="match status" value="1"/>
</dbReference>
<evidence type="ECO:0000259" key="2">
    <source>
        <dbReference type="PROSITE" id="PS50287"/>
    </source>
</evidence>
<evidence type="ECO:0000259" key="3">
    <source>
        <dbReference type="PROSITE" id="PS50820"/>
    </source>
</evidence>
<dbReference type="Pfam" id="PF00530">
    <property type="entry name" value="SRCR"/>
    <property type="match status" value="1"/>
</dbReference>
<dbReference type="AlphaFoldDB" id="U6LJ43"/>
<dbReference type="Pfam" id="PF03815">
    <property type="entry name" value="LCCL"/>
    <property type="match status" value="1"/>
</dbReference>
<dbReference type="SUPFAM" id="SSF56487">
    <property type="entry name" value="SRCR-like"/>
    <property type="match status" value="1"/>
</dbReference>
<organism evidence="4 5">
    <name type="scientific">Eimeria brunetti</name>
    <dbReference type="NCBI Taxonomy" id="51314"/>
    <lineage>
        <taxon>Eukaryota</taxon>
        <taxon>Sar</taxon>
        <taxon>Alveolata</taxon>
        <taxon>Apicomplexa</taxon>
        <taxon>Conoidasida</taxon>
        <taxon>Coccidia</taxon>
        <taxon>Eucoccidiorida</taxon>
        <taxon>Eimeriorina</taxon>
        <taxon>Eimeriidae</taxon>
        <taxon>Eimeria</taxon>
    </lineage>
</organism>
<evidence type="ECO:0000256" key="1">
    <source>
        <dbReference type="ARBA" id="ARBA00023157"/>
    </source>
</evidence>
<protein>
    <submittedName>
        <fullName evidence="4">Scavenger receptor protein SR2, putative</fullName>
    </submittedName>
</protein>
<dbReference type="Proteomes" id="UP000030750">
    <property type="component" value="Unassembled WGS sequence"/>
</dbReference>
<dbReference type="InterPro" id="IPR001190">
    <property type="entry name" value="SRCR"/>
</dbReference>
<dbReference type="PROSITE" id="PS50820">
    <property type="entry name" value="LCCL"/>
    <property type="match status" value="1"/>
</dbReference>
<evidence type="ECO:0000313" key="4">
    <source>
        <dbReference type="EMBL" id="CDJ48544.1"/>
    </source>
</evidence>
<dbReference type="InterPro" id="IPR036609">
    <property type="entry name" value="LCCL_sf"/>
</dbReference>
<keyword evidence="1" id="KW-1015">Disulfide bond</keyword>
<sequence>MNCQASEFAYTQGATLHPAPSSICTAAIADGLMTASGGDLVVTAVGPVEQYTGVAYNGIEAVDFAYSPERQQYSFHMYIVGFKTGMLLLDGCKDVEGADFGSEARLADCAAEKPPETCSEHKDDVAVKCTNTLAGVEPEAGTIRIVGPTGTPAESGLGRLQFYNKGFGSVCSDGWNLKAEQVACRQLGYNNVKDKGPGNESCSSIMGQNFCGPEQEKIAAVNFACTGRESFLYECPHAVGDDIYCVHAEDVVIACEGEGDPSGVGAFHREEFIVQKKQFLSPIQLTCFDSLENRQGLMGPPGSMHLVVCPPNCGQV</sequence>
<proteinExistence type="predicted"/>
<name>U6LJ43_9EIME</name>
<dbReference type="SUPFAM" id="SSF69848">
    <property type="entry name" value="LCCL domain"/>
    <property type="match status" value="1"/>
</dbReference>
<gene>
    <name evidence="4" type="ORF">EBH_0048240</name>
</gene>
<reference evidence="4" key="1">
    <citation type="submission" date="2013-10" db="EMBL/GenBank/DDBJ databases">
        <title>Genomic analysis of the causative agents of coccidiosis in chickens.</title>
        <authorList>
            <person name="Reid A.J."/>
            <person name="Blake D."/>
            <person name="Billington K."/>
            <person name="Browne H."/>
            <person name="Dunn M."/>
            <person name="Hung S."/>
            <person name="Kawahara F."/>
            <person name="Miranda-Saavedra D."/>
            <person name="Mourier T."/>
            <person name="Nagra H."/>
            <person name="Otto T.D."/>
            <person name="Rawlings N."/>
            <person name="Sanchez A."/>
            <person name="Sanders M."/>
            <person name="Subramaniam C."/>
            <person name="Tay Y."/>
            <person name="Dear P."/>
            <person name="Doerig C."/>
            <person name="Gruber A."/>
            <person name="Parkinson J."/>
            <person name="Shirley M."/>
            <person name="Wan K.L."/>
            <person name="Berriman M."/>
            <person name="Tomley F."/>
            <person name="Pain A."/>
        </authorList>
    </citation>
    <scope>NUCLEOTIDE SEQUENCE [LARGE SCALE GENOMIC DNA]</scope>
    <source>
        <strain evidence="4">Houghton</strain>
    </source>
</reference>
<dbReference type="PRINTS" id="PR00258">
    <property type="entry name" value="SPERACTRCPTR"/>
</dbReference>
<dbReference type="PANTHER" id="PTHR48071">
    <property type="entry name" value="SRCR DOMAIN-CONTAINING PROTEIN"/>
    <property type="match status" value="1"/>
</dbReference>
<keyword evidence="4" id="KW-0675">Receptor</keyword>
<feature type="domain" description="LCCL" evidence="3">
    <location>
        <begin position="1"/>
        <end position="62"/>
    </location>
</feature>
<dbReference type="GO" id="GO:0016020">
    <property type="term" value="C:membrane"/>
    <property type="evidence" value="ECO:0007669"/>
    <property type="project" value="InterPro"/>
</dbReference>
<dbReference type="InterPro" id="IPR036772">
    <property type="entry name" value="SRCR-like_dom_sf"/>
</dbReference>
<accession>U6LJ43</accession>
<dbReference type="Gene3D" id="3.10.250.10">
    <property type="entry name" value="SRCR-like domain"/>
    <property type="match status" value="1"/>
</dbReference>
<dbReference type="SMART" id="SM00202">
    <property type="entry name" value="SR"/>
    <property type="match status" value="1"/>
</dbReference>
<dbReference type="VEuPathDB" id="ToxoDB:EBH_0048240"/>
<keyword evidence="5" id="KW-1185">Reference proteome</keyword>
<dbReference type="PANTHER" id="PTHR48071:SF18">
    <property type="entry name" value="DELETED IN MALIGNANT BRAIN TUMORS 1 PROTEIN-RELATED"/>
    <property type="match status" value="1"/>
</dbReference>
<evidence type="ECO:0000313" key="5">
    <source>
        <dbReference type="Proteomes" id="UP000030750"/>
    </source>
</evidence>
<dbReference type="Gene3D" id="2.170.130.20">
    <property type="entry name" value="LCCL-like domain"/>
    <property type="match status" value="1"/>
</dbReference>
<feature type="domain" description="SRCR" evidence="2">
    <location>
        <begin position="143"/>
        <end position="256"/>
    </location>
</feature>
<dbReference type="OrthoDB" id="536948at2759"/>